<dbReference type="PROSITE" id="PS00086">
    <property type="entry name" value="CYTOCHROME_P450"/>
    <property type="match status" value="1"/>
</dbReference>
<dbReference type="EMBL" id="JAKCXM010000200">
    <property type="protein sequence ID" value="KAJ0398916.1"/>
    <property type="molecule type" value="Genomic_DNA"/>
</dbReference>
<dbReference type="InterPro" id="IPR017972">
    <property type="entry name" value="Cyt_P450_CS"/>
</dbReference>
<name>A0AAD5Q5F4_PYTIN</name>
<evidence type="ECO:0000256" key="3">
    <source>
        <dbReference type="ARBA" id="ARBA00023002"/>
    </source>
</evidence>
<proteinExistence type="inferred from homology"/>
<dbReference type="PANTHER" id="PTHR24296">
    <property type="entry name" value="CYTOCHROME P450"/>
    <property type="match status" value="1"/>
</dbReference>
<keyword evidence="6" id="KW-0503">Monooxygenase</keyword>
<keyword evidence="5 6" id="KW-0349">Heme</keyword>
<evidence type="ECO:0000256" key="5">
    <source>
        <dbReference type="PIRSR" id="PIRSR602401-1"/>
    </source>
</evidence>
<keyword evidence="3 6" id="KW-0560">Oxidoreductase</keyword>
<dbReference type="PRINTS" id="PR00385">
    <property type="entry name" value="P450"/>
</dbReference>
<dbReference type="GO" id="GO:0016705">
    <property type="term" value="F:oxidoreductase activity, acting on paired donors, with incorporation or reduction of molecular oxygen"/>
    <property type="evidence" value="ECO:0007669"/>
    <property type="project" value="InterPro"/>
</dbReference>
<dbReference type="Pfam" id="PF00067">
    <property type="entry name" value="p450"/>
    <property type="match status" value="1"/>
</dbReference>
<dbReference type="CDD" id="cd11064">
    <property type="entry name" value="CYP86A"/>
    <property type="match status" value="1"/>
</dbReference>
<gene>
    <name evidence="7" type="ORF">P43SY_005274</name>
</gene>
<dbReference type="InterPro" id="IPR002401">
    <property type="entry name" value="Cyt_P450_E_grp-I"/>
</dbReference>
<evidence type="ECO:0008006" key="9">
    <source>
        <dbReference type="Google" id="ProtNLM"/>
    </source>
</evidence>
<dbReference type="GO" id="GO:0004497">
    <property type="term" value="F:monooxygenase activity"/>
    <property type="evidence" value="ECO:0007669"/>
    <property type="project" value="UniProtKB-KW"/>
</dbReference>
<keyword evidence="8" id="KW-1185">Reference proteome</keyword>
<evidence type="ECO:0000256" key="1">
    <source>
        <dbReference type="ARBA" id="ARBA00010617"/>
    </source>
</evidence>
<keyword evidence="2 5" id="KW-0479">Metal-binding</keyword>
<dbReference type="GO" id="GO:0005506">
    <property type="term" value="F:iron ion binding"/>
    <property type="evidence" value="ECO:0007669"/>
    <property type="project" value="InterPro"/>
</dbReference>
<reference evidence="7" key="1">
    <citation type="submission" date="2021-12" db="EMBL/GenBank/DDBJ databases">
        <title>Prjna785345.</title>
        <authorList>
            <person name="Rujirawat T."/>
            <person name="Krajaejun T."/>
        </authorList>
    </citation>
    <scope>NUCLEOTIDE SEQUENCE</scope>
    <source>
        <strain evidence="7">Pi057C3</strain>
    </source>
</reference>
<comment type="cofactor">
    <cofactor evidence="5">
        <name>heme</name>
        <dbReference type="ChEBI" id="CHEBI:30413"/>
    </cofactor>
</comment>
<dbReference type="SUPFAM" id="SSF48264">
    <property type="entry name" value="Cytochrome P450"/>
    <property type="match status" value="1"/>
</dbReference>
<dbReference type="GO" id="GO:0006629">
    <property type="term" value="P:lipid metabolic process"/>
    <property type="evidence" value="ECO:0007669"/>
    <property type="project" value="UniProtKB-ARBA"/>
</dbReference>
<accession>A0AAD5Q5F4</accession>
<dbReference type="Proteomes" id="UP001209570">
    <property type="component" value="Unassembled WGS sequence"/>
</dbReference>
<evidence type="ECO:0000313" key="7">
    <source>
        <dbReference type="EMBL" id="KAJ0398916.1"/>
    </source>
</evidence>
<organism evidence="7 8">
    <name type="scientific">Pythium insidiosum</name>
    <name type="common">Pythiosis disease agent</name>
    <dbReference type="NCBI Taxonomy" id="114742"/>
    <lineage>
        <taxon>Eukaryota</taxon>
        <taxon>Sar</taxon>
        <taxon>Stramenopiles</taxon>
        <taxon>Oomycota</taxon>
        <taxon>Peronosporomycetes</taxon>
        <taxon>Pythiales</taxon>
        <taxon>Pythiaceae</taxon>
        <taxon>Pythium</taxon>
    </lineage>
</organism>
<comment type="caution">
    <text evidence="7">The sequence shown here is derived from an EMBL/GenBank/DDBJ whole genome shotgun (WGS) entry which is preliminary data.</text>
</comment>
<comment type="similarity">
    <text evidence="1 6">Belongs to the cytochrome P450 family.</text>
</comment>
<protein>
    <recommendedName>
        <fullName evidence="9">Cytochrome P450</fullName>
    </recommendedName>
</protein>
<dbReference type="InterPro" id="IPR036396">
    <property type="entry name" value="Cyt_P450_sf"/>
</dbReference>
<dbReference type="Gene3D" id="1.10.630.10">
    <property type="entry name" value="Cytochrome P450"/>
    <property type="match status" value="1"/>
</dbReference>
<keyword evidence="4 5" id="KW-0408">Iron</keyword>
<evidence type="ECO:0000256" key="6">
    <source>
        <dbReference type="RuleBase" id="RU000461"/>
    </source>
</evidence>
<evidence type="ECO:0000256" key="2">
    <source>
        <dbReference type="ARBA" id="ARBA00022723"/>
    </source>
</evidence>
<dbReference type="AlphaFoldDB" id="A0AAD5Q5F4"/>
<sequence>MDVAKHHSERVHDWLYEESIPHKGKPWIMTTLGRTPAVVLCNEAHFDDVLRQQFDVFIKGSLGSELARDFFGEGIFAVDDDKWRHQRKTASYLFSHQMMRDIMEQAVMEDAAQVCAILGGAAQAGERVELKRLMDNYTTDVFTQIAFGERLGCLRGERDFDPEFHEAFTRGPIAIQRRAQTPTWLWKLQRWLNIGPEKRFADDMAIVNGKVFEIIEGVMNRNDAETKNLDDSPAVPTKNLILLFLNGPRVNGIKPTPTLIRDMALNFIAAGRGTTAQSLSWFFVMMNRFPKVHDIVMEEIRQELPELMSGDKAVPTMDDVNRLVYLEATVKECMRLYPPVPMNSRVARTDTTLSDGTFIPEGTRVIIPTYAVGRFKWIWGDDATEFKPERWIDTSTGKLAIVSPFKYLIFNAGPRYCLGAKLAMLEIKILLSAILSKFDVQITRNPHDVVYAMSLALPIKGELHAHIHPITISKATRDPGAREGSEAPVGG</sequence>
<dbReference type="PRINTS" id="PR00463">
    <property type="entry name" value="EP450I"/>
</dbReference>
<evidence type="ECO:0000256" key="4">
    <source>
        <dbReference type="ARBA" id="ARBA00023004"/>
    </source>
</evidence>
<dbReference type="InterPro" id="IPR001128">
    <property type="entry name" value="Cyt_P450"/>
</dbReference>
<dbReference type="GO" id="GO:0020037">
    <property type="term" value="F:heme binding"/>
    <property type="evidence" value="ECO:0007669"/>
    <property type="project" value="InterPro"/>
</dbReference>
<feature type="binding site" description="axial binding residue" evidence="5">
    <location>
        <position position="417"/>
    </location>
    <ligand>
        <name>heme</name>
        <dbReference type="ChEBI" id="CHEBI:30413"/>
    </ligand>
    <ligandPart>
        <name>Fe</name>
        <dbReference type="ChEBI" id="CHEBI:18248"/>
    </ligandPart>
</feature>
<evidence type="ECO:0000313" key="8">
    <source>
        <dbReference type="Proteomes" id="UP001209570"/>
    </source>
</evidence>